<sequence>MVHRPEASFSRRIRWIAVPSIVAQGASASQSPPVRKGWRPLGGNRFHPSRTGKIRLYISSGVWVYY</sequence>
<name>A0A2N5NA44_9BACL</name>
<proteinExistence type="predicted"/>
<dbReference type="AlphaFoldDB" id="A0A2N5NA44"/>
<organism evidence="1 2">
    <name type="scientific">Paenibacillus pasadenensis</name>
    <dbReference type="NCBI Taxonomy" id="217090"/>
    <lineage>
        <taxon>Bacteria</taxon>
        <taxon>Bacillati</taxon>
        <taxon>Bacillota</taxon>
        <taxon>Bacilli</taxon>
        <taxon>Bacillales</taxon>
        <taxon>Paenibacillaceae</taxon>
        <taxon>Paenibacillus</taxon>
    </lineage>
</organism>
<accession>A0A2N5NA44</accession>
<evidence type="ECO:0000313" key="2">
    <source>
        <dbReference type="Proteomes" id="UP000234789"/>
    </source>
</evidence>
<dbReference type="EMBL" id="NFEZ01000003">
    <property type="protein sequence ID" value="PLT47227.1"/>
    <property type="molecule type" value="Genomic_DNA"/>
</dbReference>
<evidence type="ECO:0000313" key="1">
    <source>
        <dbReference type="EMBL" id="PLT47227.1"/>
    </source>
</evidence>
<comment type="caution">
    <text evidence="1">The sequence shown here is derived from an EMBL/GenBank/DDBJ whole genome shotgun (WGS) entry which is preliminary data.</text>
</comment>
<keyword evidence="2" id="KW-1185">Reference proteome</keyword>
<reference evidence="1 2" key="1">
    <citation type="submission" date="2017-05" db="EMBL/GenBank/DDBJ databases">
        <title>Functional genome analysis of Paenibacillus pasadenensis strain R16: insights on endophytic life style and antifungal activity.</title>
        <authorList>
            <person name="Passera A."/>
            <person name="Marcolungo L."/>
            <person name="Casati P."/>
            <person name="Brasca M."/>
            <person name="Quaglino F."/>
            <person name="Delledonne M."/>
        </authorList>
    </citation>
    <scope>NUCLEOTIDE SEQUENCE [LARGE SCALE GENOMIC DNA]</scope>
    <source>
        <strain evidence="1 2">R16</strain>
    </source>
</reference>
<gene>
    <name evidence="1" type="ORF">B8V81_1451</name>
</gene>
<protein>
    <submittedName>
        <fullName evidence="1">Uncharacterized protein</fullName>
    </submittedName>
</protein>
<dbReference type="Proteomes" id="UP000234789">
    <property type="component" value="Unassembled WGS sequence"/>
</dbReference>